<protein>
    <submittedName>
        <fullName evidence="1">Uncharacterized protein</fullName>
    </submittedName>
</protein>
<gene>
    <name evidence="1" type="ORF">Patl1_19705</name>
</gene>
<dbReference type="EMBL" id="CM047898">
    <property type="protein sequence ID" value="KAJ0105301.1"/>
    <property type="molecule type" value="Genomic_DNA"/>
</dbReference>
<organism evidence="1 2">
    <name type="scientific">Pistacia atlantica</name>
    <dbReference type="NCBI Taxonomy" id="434234"/>
    <lineage>
        <taxon>Eukaryota</taxon>
        <taxon>Viridiplantae</taxon>
        <taxon>Streptophyta</taxon>
        <taxon>Embryophyta</taxon>
        <taxon>Tracheophyta</taxon>
        <taxon>Spermatophyta</taxon>
        <taxon>Magnoliopsida</taxon>
        <taxon>eudicotyledons</taxon>
        <taxon>Gunneridae</taxon>
        <taxon>Pentapetalae</taxon>
        <taxon>rosids</taxon>
        <taxon>malvids</taxon>
        <taxon>Sapindales</taxon>
        <taxon>Anacardiaceae</taxon>
        <taxon>Pistacia</taxon>
    </lineage>
</organism>
<reference evidence="2" key="1">
    <citation type="journal article" date="2023" name="G3 (Bethesda)">
        <title>Genome assembly and association tests identify interacting loci associated with vigor, precocity, and sex in interspecific pistachio rootstocks.</title>
        <authorList>
            <person name="Palmer W."/>
            <person name="Jacygrad E."/>
            <person name="Sagayaradj S."/>
            <person name="Cavanaugh K."/>
            <person name="Han R."/>
            <person name="Bertier L."/>
            <person name="Beede B."/>
            <person name="Kafkas S."/>
            <person name="Golino D."/>
            <person name="Preece J."/>
            <person name="Michelmore R."/>
        </authorList>
    </citation>
    <scope>NUCLEOTIDE SEQUENCE [LARGE SCALE GENOMIC DNA]</scope>
</reference>
<name>A0ACC1BZZ0_9ROSI</name>
<evidence type="ECO:0000313" key="2">
    <source>
        <dbReference type="Proteomes" id="UP001164250"/>
    </source>
</evidence>
<proteinExistence type="predicted"/>
<comment type="caution">
    <text evidence="1">The sequence shown here is derived from an EMBL/GenBank/DDBJ whole genome shotgun (WGS) entry which is preliminary data.</text>
</comment>
<keyword evidence="2" id="KW-1185">Reference proteome</keyword>
<accession>A0ACC1BZZ0</accession>
<evidence type="ECO:0000313" key="1">
    <source>
        <dbReference type="EMBL" id="KAJ0105301.1"/>
    </source>
</evidence>
<sequence>MMREILPKVNWNQLASMYVEGRSGEECEAQWKKTLHLMRQRVGRWTPDEDKRLTVAAILFGPKNWKKIAQFGPGRTQVQCRGRWVNSWDPYVNRGEWTEEEDLMLEAALEEHGFSWSKVAAALPGRIDNQCWRYEVLDFTYRRVLRTKLILISSYLSLCILFNVFTFEVHVNCTYFFALIKRMYLLSCPTLSHMAVS</sequence>
<dbReference type="Proteomes" id="UP001164250">
    <property type="component" value="Chromosome 2"/>
</dbReference>